<feature type="transmembrane region" description="Helical" evidence="1">
    <location>
        <begin position="6"/>
        <end position="25"/>
    </location>
</feature>
<keyword evidence="1" id="KW-1133">Transmembrane helix</keyword>
<reference evidence="2 3" key="1">
    <citation type="submission" date="2024-03" db="EMBL/GenBank/DDBJ databases">
        <title>Aquirufa genome sequencing.</title>
        <authorList>
            <person name="Pitt A."/>
            <person name="Hahn M.W."/>
        </authorList>
    </citation>
    <scope>NUCLEOTIDE SEQUENCE [LARGE SCALE GENOMIC DNA]</scope>
    <source>
        <strain evidence="2 3">PLAD-142S6K</strain>
    </source>
</reference>
<dbReference type="EMBL" id="JBBKYA010000007">
    <property type="protein sequence ID" value="MFD3277028.1"/>
    <property type="molecule type" value="Genomic_DNA"/>
</dbReference>
<keyword evidence="1" id="KW-0472">Membrane</keyword>
<name>A0ABW6D3Q5_9BACT</name>
<evidence type="ECO:0000313" key="3">
    <source>
        <dbReference type="Proteomes" id="UP001598114"/>
    </source>
</evidence>
<comment type="caution">
    <text evidence="2">The sequence shown here is derived from an EMBL/GenBank/DDBJ whole genome shotgun (WGS) entry which is preliminary data.</text>
</comment>
<proteinExistence type="predicted"/>
<evidence type="ECO:0000256" key="1">
    <source>
        <dbReference type="SAM" id="Phobius"/>
    </source>
</evidence>
<evidence type="ECO:0000313" key="2">
    <source>
        <dbReference type="EMBL" id="MFD3277028.1"/>
    </source>
</evidence>
<dbReference type="Proteomes" id="UP001598114">
    <property type="component" value="Unassembled WGS sequence"/>
</dbReference>
<protein>
    <recommendedName>
        <fullName evidence="4">7TM-DISM receptor extracellular domain-containing protein</fullName>
    </recommendedName>
</protein>
<organism evidence="2 3">
    <name type="scientific">Aquirufa echingensis</name>
    <dbReference type="NCBI Taxonomy" id="3096516"/>
    <lineage>
        <taxon>Bacteria</taxon>
        <taxon>Pseudomonadati</taxon>
        <taxon>Bacteroidota</taxon>
        <taxon>Cytophagia</taxon>
        <taxon>Cytophagales</taxon>
        <taxon>Flectobacillaceae</taxon>
        <taxon>Aquirufa</taxon>
    </lineage>
</organism>
<gene>
    <name evidence="2" type="ORF">SKC38_12380</name>
</gene>
<sequence length="225" mass="26168">MKQSILFWTIQILIAITELLVYNNLYGFDNRKNSFTSNPTFKIDSISSTVLKEISIYSNPRDNYNSEKPRLKRNYHVEMPPPFEIGLLVNDKQLVGKKLENISIHFDRKLEDGYKFQVFIYSIGSDGNPKTLINNKVLVYSKNQANWNEYYLDHENIEIPESGLAMIIHFFEKPTETKPVPKINMGLYGSQRLFYLKPLGSHGWYTLKSFKKSTIGPMIRISTKD</sequence>
<keyword evidence="3" id="KW-1185">Reference proteome</keyword>
<accession>A0ABW6D3Q5</accession>
<keyword evidence="1" id="KW-0812">Transmembrane</keyword>
<dbReference type="RefSeq" id="WP_377977463.1">
    <property type="nucleotide sequence ID" value="NZ_JBBKYA010000007.1"/>
</dbReference>
<evidence type="ECO:0008006" key="4">
    <source>
        <dbReference type="Google" id="ProtNLM"/>
    </source>
</evidence>